<organism evidence="2 3">
    <name type="scientific">Microbacterium aurantiacum</name>
    <dbReference type="NCBI Taxonomy" id="162393"/>
    <lineage>
        <taxon>Bacteria</taxon>
        <taxon>Bacillati</taxon>
        <taxon>Actinomycetota</taxon>
        <taxon>Actinomycetes</taxon>
        <taxon>Micrococcales</taxon>
        <taxon>Microbacteriaceae</taxon>
        <taxon>Microbacterium</taxon>
    </lineage>
</organism>
<dbReference type="InterPro" id="IPR005531">
    <property type="entry name" value="Asp23"/>
</dbReference>
<dbReference type="AlphaFoldDB" id="A0A0M8MFR5"/>
<dbReference type="PATRIC" id="fig|84292.3.peg.635"/>
<gene>
    <name evidence="2" type="ORF">XI38_03050</name>
</gene>
<accession>A0A0M8MFR5</accession>
<comment type="caution">
    <text evidence="2">The sequence shown here is derived from an EMBL/GenBank/DDBJ whole genome shotgun (WGS) entry which is preliminary data.</text>
</comment>
<evidence type="ECO:0000313" key="2">
    <source>
        <dbReference type="EMBL" id="KOS11566.1"/>
    </source>
</evidence>
<comment type="similarity">
    <text evidence="1">Belongs to the asp23 family.</text>
</comment>
<keyword evidence="3" id="KW-1185">Reference proteome</keyword>
<sequence>MTQTPPEVLDCGRTVDELSDYLTAGRIPADAHIESCPDCLNALDALERVGRLSRDLMVDDAERLPPPPQDWLNGILSAVRSELRAGRSFPIHHDDPRVSISVTEGAVRALIRETGDAVPGVYIGRTQIIGNAEIPGEPVEVDVTASIAWGLPVPETTARVRDLVFTALNQHTELKVVGVNITVEDLHGYASDKESS</sequence>
<evidence type="ECO:0008006" key="4">
    <source>
        <dbReference type="Google" id="ProtNLM"/>
    </source>
</evidence>
<dbReference type="Pfam" id="PF03780">
    <property type="entry name" value="Asp23"/>
    <property type="match status" value="1"/>
</dbReference>
<name>A0A0M8MFR5_9MICO</name>
<dbReference type="EMBL" id="LAVO01000003">
    <property type="protein sequence ID" value="KOS11566.1"/>
    <property type="molecule type" value="Genomic_DNA"/>
</dbReference>
<dbReference type="OrthoDB" id="4953969at2"/>
<dbReference type="Proteomes" id="UP000037737">
    <property type="component" value="Unassembled WGS sequence"/>
</dbReference>
<proteinExistence type="inferred from homology"/>
<dbReference type="KEGG" id="mcw:A8L33_03145"/>
<protein>
    <recommendedName>
        <fullName evidence="4">Asp23/Gls24 family envelope stress response protein</fullName>
    </recommendedName>
</protein>
<evidence type="ECO:0000313" key="3">
    <source>
        <dbReference type="Proteomes" id="UP000037737"/>
    </source>
</evidence>
<evidence type="ECO:0000256" key="1">
    <source>
        <dbReference type="ARBA" id="ARBA00005721"/>
    </source>
</evidence>
<reference evidence="2" key="1">
    <citation type="submission" date="2015-04" db="EMBL/GenBank/DDBJ databases">
        <title>Complete genome sequence of Microbacterium chocolatum SIT 101, a bacterium enantioselectively hydrolyzing mesomeric diesters.</title>
        <authorList>
            <person name="Li X."/>
            <person name="Xu Y."/>
        </authorList>
    </citation>
    <scope>NUCLEOTIDE SEQUENCE [LARGE SCALE GENOMIC DNA]</scope>
    <source>
        <strain evidence="2">SIT 101</strain>
    </source>
</reference>